<keyword evidence="1" id="KW-0472">Membrane</keyword>
<dbReference type="InterPro" id="IPR025403">
    <property type="entry name" value="TgpA-like_C"/>
</dbReference>
<evidence type="ECO:0000313" key="3">
    <source>
        <dbReference type="EMBL" id="SDR65496.1"/>
    </source>
</evidence>
<reference evidence="3 4" key="1">
    <citation type="submission" date="2016-10" db="EMBL/GenBank/DDBJ databases">
        <authorList>
            <person name="Varghese N."/>
            <person name="Submissions S."/>
        </authorList>
    </citation>
    <scope>NUCLEOTIDE SEQUENCE [LARGE SCALE GENOMIC DNA]</scope>
    <source>
        <strain evidence="3 4">Mar_2010_102</strain>
    </source>
</reference>
<dbReference type="EMBL" id="LT629745">
    <property type="protein sequence ID" value="SDR65496.1"/>
    <property type="molecule type" value="Genomic_DNA"/>
</dbReference>
<evidence type="ECO:0000256" key="1">
    <source>
        <dbReference type="SAM" id="Phobius"/>
    </source>
</evidence>
<keyword evidence="1" id="KW-1133">Transmembrane helix</keyword>
<evidence type="ECO:0000259" key="2">
    <source>
        <dbReference type="Pfam" id="PF13559"/>
    </source>
</evidence>
<organism evidence="3 4">
    <name type="scientific">Christiangramia echinicola</name>
    <dbReference type="NCBI Taxonomy" id="279359"/>
    <lineage>
        <taxon>Bacteria</taxon>
        <taxon>Pseudomonadati</taxon>
        <taxon>Bacteroidota</taxon>
        <taxon>Flavobacteriia</taxon>
        <taxon>Flavobacteriales</taxon>
        <taxon>Flavobacteriaceae</taxon>
        <taxon>Christiangramia</taxon>
    </lineage>
</organism>
<proteinExistence type="predicted"/>
<gene>
    <name evidence="3" type="ORF">SAMN04488552_0138</name>
</gene>
<name>A0A1H1KTB2_9FLAO</name>
<evidence type="ECO:0000313" key="4">
    <source>
        <dbReference type="Proteomes" id="UP000198858"/>
    </source>
</evidence>
<feature type="transmembrane region" description="Helical" evidence="1">
    <location>
        <begin position="97"/>
        <end position="121"/>
    </location>
</feature>
<dbReference type="AlphaFoldDB" id="A0A1H1KTB2"/>
<sequence length="253" mass="30278">MKNGILIIILCLFFGNIYPQKNNTLNVDRKIQYDKTEDLTPLKFDQQKIEAYKTQKEFDYINAEEKDNWWTRFKKWINAKYNQFKNWLFGSYEPNSLLAFIIAIIPFALLLIFLGLVAWLFSRLNPGGRILQTPKTSEVFLTEEEELVKSQDLPALIKEAVLNGEFRLAVRYYYLNELRKLDELHLIAYEYQKTNKDYSEEIKDEAIRKHFYEITKLYEFIWYGSFQVSETDYRLVEKGFLRMEKVLNSVGYE</sequence>
<dbReference type="Pfam" id="PF13559">
    <property type="entry name" value="DUF4129"/>
    <property type="match status" value="1"/>
</dbReference>
<dbReference type="RefSeq" id="WP_089660874.1">
    <property type="nucleotide sequence ID" value="NZ_LT629745.1"/>
</dbReference>
<feature type="domain" description="Protein-glutamine gamma-glutamyltransferase-like C-terminal" evidence="2">
    <location>
        <begin position="174"/>
        <end position="235"/>
    </location>
</feature>
<keyword evidence="1" id="KW-0812">Transmembrane</keyword>
<accession>A0A1H1KTB2</accession>
<keyword evidence="4" id="KW-1185">Reference proteome</keyword>
<dbReference type="Proteomes" id="UP000198858">
    <property type="component" value="Chromosome I"/>
</dbReference>
<protein>
    <recommendedName>
        <fullName evidence="2">Protein-glutamine gamma-glutamyltransferase-like C-terminal domain-containing protein</fullName>
    </recommendedName>
</protein>
<dbReference type="STRING" id="1250231.SAMN04488552_0138"/>